<dbReference type="Gene3D" id="3.10.180.10">
    <property type="entry name" value="2,3-Dihydroxybiphenyl 1,2-Dioxygenase, domain 1"/>
    <property type="match status" value="2"/>
</dbReference>
<evidence type="ECO:0000259" key="1">
    <source>
        <dbReference type="PROSITE" id="PS51819"/>
    </source>
</evidence>
<dbReference type="PANTHER" id="PTHR33993:SF14">
    <property type="entry name" value="GB|AAF24581.1"/>
    <property type="match status" value="1"/>
</dbReference>
<sequence length="253" mass="27303">MTTQTTPRSHGAFTWMDLATPDLEGAKRFYHRVFGWEFLDLGAEVMHYHYALAQGRPVAGLGQLQPGSAMPAAWTIFLASAEGDAERVKALGGQVLLEPMRIGDAGKMSICTDPTGCIFGLWQPIDFIGAAVEGEPGGIAWSEANTRDAAAACDFYGKLFDLTPSPQGEAYFIMRRKEEMLFGVQQMNAEWGDFPPHWMGYFAVDDVEAAVERVTAGGGSILVPAFDTPYGRIAVIGDPYGAICSVIQLPTAA</sequence>
<dbReference type="InterPro" id="IPR037523">
    <property type="entry name" value="VOC_core"/>
</dbReference>
<dbReference type="InterPro" id="IPR052164">
    <property type="entry name" value="Anthracycline_SecMetBiosynth"/>
</dbReference>
<dbReference type="SUPFAM" id="SSF54593">
    <property type="entry name" value="Glyoxalase/Bleomycin resistance protein/Dihydroxybiphenyl dioxygenase"/>
    <property type="match status" value="2"/>
</dbReference>
<dbReference type="Pfam" id="PF00903">
    <property type="entry name" value="Glyoxalase"/>
    <property type="match status" value="2"/>
</dbReference>
<dbReference type="AlphaFoldDB" id="A0A7C1FM84"/>
<accession>A0A7C1FM84</accession>
<dbReference type="InterPro" id="IPR029068">
    <property type="entry name" value="Glyas_Bleomycin-R_OHBP_Dase"/>
</dbReference>
<feature type="domain" description="VOC" evidence="1">
    <location>
        <begin position="12"/>
        <end position="124"/>
    </location>
</feature>
<name>A0A7C1FM84_9CHLR</name>
<feature type="domain" description="VOC" evidence="1">
    <location>
        <begin position="138"/>
        <end position="249"/>
    </location>
</feature>
<dbReference type="CDD" id="cd07247">
    <property type="entry name" value="SgaA_N_like"/>
    <property type="match status" value="2"/>
</dbReference>
<gene>
    <name evidence="2" type="ORF">ENQ20_01745</name>
</gene>
<protein>
    <submittedName>
        <fullName evidence="2">VOC family protein</fullName>
    </submittedName>
</protein>
<dbReference type="PANTHER" id="PTHR33993">
    <property type="entry name" value="GLYOXALASE-RELATED"/>
    <property type="match status" value="1"/>
</dbReference>
<organism evidence="2">
    <name type="scientific">Caldilinea aerophila</name>
    <dbReference type="NCBI Taxonomy" id="133453"/>
    <lineage>
        <taxon>Bacteria</taxon>
        <taxon>Bacillati</taxon>
        <taxon>Chloroflexota</taxon>
        <taxon>Caldilineae</taxon>
        <taxon>Caldilineales</taxon>
        <taxon>Caldilineaceae</taxon>
        <taxon>Caldilinea</taxon>
    </lineage>
</organism>
<dbReference type="InterPro" id="IPR004360">
    <property type="entry name" value="Glyas_Fos-R_dOase_dom"/>
</dbReference>
<reference evidence="2" key="1">
    <citation type="journal article" date="2020" name="mSystems">
        <title>Genome- and Community-Level Interaction Insights into Carbon Utilization and Element Cycling Functions of Hydrothermarchaeota in Hydrothermal Sediment.</title>
        <authorList>
            <person name="Zhou Z."/>
            <person name="Liu Y."/>
            <person name="Xu W."/>
            <person name="Pan J."/>
            <person name="Luo Z.H."/>
            <person name="Li M."/>
        </authorList>
    </citation>
    <scope>NUCLEOTIDE SEQUENCE [LARGE SCALE GENOMIC DNA]</scope>
    <source>
        <strain evidence="2">SpSt-289</strain>
    </source>
</reference>
<dbReference type="PROSITE" id="PS51819">
    <property type="entry name" value="VOC"/>
    <property type="match status" value="2"/>
</dbReference>
<proteinExistence type="predicted"/>
<dbReference type="EMBL" id="DSMG01000021">
    <property type="protein sequence ID" value="HDX30198.1"/>
    <property type="molecule type" value="Genomic_DNA"/>
</dbReference>
<evidence type="ECO:0000313" key="2">
    <source>
        <dbReference type="EMBL" id="HDX30198.1"/>
    </source>
</evidence>
<comment type="caution">
    <text evidence="2">The sequence shown here is derived from an EMBL/GenBank/DDBJ whole genome shotgun (WGS) entry which is preliminary data.</text>
</comment>